<dbReference type="Proteomes" id="UP000214720">
    <property type="component" value="Unassembled WGS sequence"/>
</dbReference>
<comment type="caution">
    <text evidence="1">The sequence shown here is derived from an EMBL/GenBank/DDBJ whole genome shotgun (WGS) entry which is preliminary data.</text>
</comment>
<dbReference type="InterPro" id="IPR014747">
    <property type="entry name" value="Bac_photo_RC_H_C"/>
</dbReference>
<dbReference type="GO" id="GO:0019684">
    <property type="term" value="P:photosynthesis, light reaction"/>
    <property type="evidence" value="ECO:0007669"/>
    <property type="project" value="InterPro"/>
</dbReference>
<dbReference type="EMBL" id="MTHB01000131">
    <property type="protein sequence ID" value="OXC76271.1"/>
    <property type="molecule type" value="Genomic_DNA"/>
</dbReference>
<sequence length="249" mass="28273">MLRSIGDLIESCVTCPDDDLGKVEQVYFDVRTWAIRYLIVDTSAWGYGASIWVPGCCIRQMDFASSVVKLNLTQHEMLGSSSIDTQTPISRLQEGMIFDYYRCKPYWEEDYFQETSPHPEKSVNPPAALEADANARVTPQTNALNATPHLLNTKQVGRFTIEALDGPIGHIRDFVFDDGTWLIRYLTVDTRDWWQSESEVLLSTESFNSIDSTTSTISTTLSRDAIKRSPTYIDAVPLNRMYETQLHKP</sequence>
<gene>
    <name evidence="1" type="ORF">BSU04_22715</name>
</gene>
<reference evidence="2" key="1">
    <citation type="submission" date="2017-01" db="EMBL/GenBank/DDBJ databases">
        <title>Genome Analysis of Deinococcus marmoris KOPRI26562.</title>
        <authorList>
            <person name="Kim J.H."/>
            <person name="Oh H.-M."/>
        </authorList>
    </citation>
    <scope>NUCLEOTIDE SEQUENCE [LARGE SCALE GENOMIC DNA]</scope>
    <source>
        <strain evidence="2">PAMC 26633</strain>
    </source>
</reference>
<accession>A0A226WYK5</accession>
<dbReference type="OrthoDB" id="510842at2"/>
<dbReference type="Gene3D" id="3.90.50.10">
    <property type="entry name" value="Photosynthetic Reaction Center, subunit H, domain 2"/>
    <property type="match status" value="2"/>
</dbReference>
<dbReference type="RefSeq" id="WP_089162516.1">
    <property type="nucleotide sequence ID" value="NZ_MTHB01000131.1"/>
</dbReference>
<protein>
    <recommendedName>
        <fullName evidence="3">PRC-barrel domain-containing protein</fullName>
    </recommendedName>
</protein>
<name>A0A226WYK5_CABSO</name>
<dbReference type="AlphaFoldDB" id="A0A226WYK5"/>
<evidence type="ECO:0000313" key="2">
    <source>
        <dbReference type="Proteomes" id="UP000214720"/>
    </source>
</evidence>
<evidence type="ECO:0008006" key="3">
    <source>
        <dbReference type="Google" id="ProtNLM"/>
    </source>
</evidence>
<dbReference type="InterPro" id="IPR011033">
    <property type="entry name" value="PRC_barrel-like_sf"/>
</dbReference>
<organism evidence="1 2">
    <name type="scientific">Caballeronia sordidicola</name>
    <name type="common">Burkholderia sordidicola</name>
    <dbReference type="NCBI Taxonomy" id="196367"/>
    <lineage>
        <taxon>Bacteria</taxon>
        <taxon>Pseudomonadati</taxon>
        <taxon>Pseudomonadota</taxon>
        <taxon>Betaproteobacteria</taxon>
        <taxon>Burkholderiales</taxon>
        <taxon>Burkholderiaceae</taxon>
        <taxon>Caballeronia</taxon>
    </lineage>
</organism>
<dbReference type="SUPFAM" id="SSF50346">
    <property type="entry name" value="PRC-barrel domain"/>
    <property type="match status" value="2"/>
</dbReference>
<evidence type="ECO:0000313" key="1">
    <source>
        <dbReference type="EMBL" id="OXC76271.1"/>
    </source>
</evidence>
<dbReference type="GO" id="GO:0030077">
    <property type="term" value="C:plasma membrane light-harvesting complex"/>
    <property type="evidence" value="ECO:0007669"/>
    <property type="project" value="InterPro"/>
</dbReference>
<proteinExistence type="predicted"/>